<evidence type="ECO:0000313" key="3">
    <source>
        <dbReference type="Proteomes" id="UP001431209"/>
    </source>
</evidence>
<dbReference type="EMBL" id="JAOPGA020000502">
    <property type="protein sequence ID" value="KAL0479110.1"/>
    <property type="molecule type" value="Genomic_DNA"/>
</dbReference>
<evidence type="ECO:0000313" key="1">
    <source>
        <dbReference type="EMBL" id="KAL0479110.1"/>
    </source>
</evidence>
<dbReference type="Pfam" id="PF02566">
    <property type="entry name" value="OsmC"/>
    <property type="match status" value="1"/>
</dbReference>
<evidence type="ECO:0000313" key="2">
    <source>
        <dbReference type="EMBL" id="KAL0481347.1"/>
    </source>
</evidence>
<dbReference type="InterPro" id="IPR003718">
    <property type="entry name" value="OsmC/Ohr_fam"/>
</dbReference>
<comment type="caution">
    <text evidence="2">The sequence shown here is derived from an EMBL/GenBank/DDBJ whole genome shotgun (WGS) entry which is preliminary data.</text>
</comment>
<proteinExistence type="predicted"/>
<protein>
    <submittedName>
        <fullName evidence="2">RpoB</fullName>
    </submittedName>
</protein>
<dbReference type="InterPro" id="IPR015946">
    <property type="entry name" value="KH_dom-like_a/b"/>
</dbReference>
<dbReference type="AlphaFoldDB" id="A0AAW2YW84"/>
<gene>
    <name evidence="2" type="ORF">AKO1_005116</name>
    <name evidence="1" type="ORF">AKO1_007963</name>
</gene>
<dbReference type="InterPro" id="IPR052924">
    <property type="entry name" value="OsmC/Ohr_hydroprdx_reductase"/>
</dbReference>
<dbReference type="PANTHER" id="PTHR35368">
    <property type="entry name" value="HYDROPEROXIDE REDUCTASE"/>
    <property type="match status" value="1"/>
</dbReference>
<keyword evidence="3" id="KW-1185">Reference proteome</keyword>
<dbReference type="InterPro" id="IPR036102">
    <property type="entry name" value="OsmC/Ohrsf"/>
</dbReference>
<accession>A0AAW2YW84</accession>
<dbReference type="PANTHER" id="PTHR35368:SF1">
    <property type="entry name" value="HYDROPEROXIDE REDUCTASE"/>
    <property type="match status" value="1"/>
</dbReference>
<dbReference type="SUPFAM" id="SSF82784">
    <property type="entry name" value="OsmC-like"/>
    <property type="match status" value="1"/>
</dbReference>
<dbReference type="EMBL" id="JAOPGA020000757">
    <property type="protein sequence ID" value="KAL0481347.1"/>
    <property type="molecule type" value="Genomic_DNA"/>
</dbReference>
<dbReference type="Gene3D" id="3.30.300.20">
    <property type="match status" value="1"/>
</dbReference>
<organism evidence="2 3">
    <name type="scientific">Acrasis kona</name>
    <dbReference type="NCBI Taxonomy" id="1008807"/>
    <lineage>
        <taxon>Eukaryota</taxon>
        <taxon>Discoba</taxon>
        <taxon>Heterolobosea</taxon>
        <taxon>Tetramitia</taxon>
        <taxon>Eutetramitia</taxon>
        <taxon>Acrasidae</taxon>
        <taxon>Acrasis</taxon>
    </lineage>
</organism>
<sequence length="167" mass="18799">MRNLKVVVSRCFYSTMKYTKSFHIEAHSPGKTRTLATAGKHQLTLDEPETLGGEDLGTTPLHALLASLCGCETATARYYAKKMDFDFRTIKFNHVEGILDTRGYAGIDANIPSHFNKVILKAQVETNEPHERLLQLKKKVEKHCPVYAMFVKAGIEMDCEWVAVPVK</sequence>
<name>A0AAW2YW84_9EUKA</name>
<reference evidence="2 3" key="1">
    <citation type="submission" date="2024-03" db="EMBL/GenBank/DDBJ databases">
        <title>The Acrasis kona genome and developmental transcriptomes reveal deep origins of eukaryotic multicellular pathways.</title>
        <authorList>
            <person name="Sheikh S."/>
            <person name="Fu C.-J."/>
            <person name="Brown M.W."/>
            <person name="Baldauf S.L."/>
        </authorList>
    </citation>
    <scope>NUCLEOTIDE SEQUENCE [LARGE SCALE GENOMIC DNA]</scope>
    <source>
        <strain evidence="2 3">ATCC MYA-3509</strain>
    </source>
</reference>
<dbReference type="Proteomes" id="UP001431209">
    <property type="component" value="Unassembled WGS sequence"/>
</dbReference>